<gene>
    <name evidence="2" type="ORF">SAMN05444374_103112</name>
</gene>
<organism evidence="2 3">
    <name type="scientific">Rhodococcoides kroppenstedtii</name>
    <dbReference type="NCBI Taxonomy" id="293050"/>
    <lineage>
        <taxon>Bacteria</taxon>
        <taxon>Bacillati</taxon>
        <taxon>Actinomycetota</taxon>
        <taxon>Actinomycetes</taxon>
        <taxon>Mycobacteriales</taxon>
        <taxon>Nocardiaceae</taxon>
        <taxon>Rhodococcoides</taxon>
    </lineage>
</organism>
<evidence type="ECO:0000313" key="2">
    <source>
        <dbReference type="EMBL" id="SFA44589.1"/>
    </source>
</evidence>
<proteinExistence type="predicted"/>
<dbReference type="Proteomes" id="UP000182054">
    <property type="component" value="Unassembled WGS sequence"/>
</dbReference>
<protein>
    <submittedName>
        <fullName evidence="2">Uncharacterized protein</fullName>
    </submittedName>
</protein>
<name>A0A1I0SYJ2_9NOCA</name>
<reference evidence="2 3" key="1">
    <citation type="submission" date="2016-10" db="EMBL/GenBank/DDBJ databases">
        <authorList>
            <person name="de Groot N.N."/>
        </authorList>
    </citation>
    <scope>NUCLEOTIDE SEQUENCE [LARGE SCALE GENOMIC DNA]</scope>
    <source>
        <strain evidence="2 3">DSM 44908</strain>
    </source>
</reference>
<dbReference type="RefSeq" id="WP_280141951.1">
    <property type="nucleotide sequence ID" value="NZ_FOJN01000003.1"/>
</dbReference>
<feature type="region of interest" description="Disordered" evidence="1">
    <location>
        <begin position="1"/>
        <end position="44"/>
    </location>
</feature>
<dbReference type="GeneID" id="85487913"/>
<evidence type="ECO:0000256" key="1">
    <source>
        <dbReference type="SAM" id="MobiDB-lite"/>
    </source>
</evidence>
<dbReference type="EMBL" id="FOJN01000003">
    <property type="protein sequence ID" value="SFA44589.1"/>
    <property type="molecule type" value="Genomic_DNA"/>
</dbReference>
<dbReference type="AlphaFoldDB" id="A0A1I0SYJ2"/>
<sequence length="44" mass="4595">MDSSPLFLAPVDASAEGDVTETPAAEASTPVAKPDYTHLFSDRS</sequence>
<accession>A0A1I0SYJ2</accession>
<evidence type="ECO:0000313" key="3">
    <source>
        <dbReference type="Proteomes" id="UP000182054"/>
    </source>
</evidence>